<feature type="non-terminal residue" evidence="2">
    <location>
        <position position="163"/>
    </location>
</feature>
<proteinExistence type="predicted"/>
<dbReference type="EMBL" id="CAUYUJ010015969">
    <property type="protein sequence ID" value="CAK0860344.1"/>
    <property type="molecule type" value="Genomic_DNA"/>
</dbReference>
<organism evidence="2 3">
    <name type="scientific">Prorocentrum cordatum</name>
    <dbReference type="NCBI Taxonomy" id="2364126"/>
    <lineage>
        <taxon>Eukaryota</taxon>
        <taxon>Sar</taxon>
        <taxon>Alveolata</taxon>
        <taxon>Dinophyceae</taxon>
        <taxon>Prorocentrales</taxon>
        <taxon>Prorocentraceae</taxon>
        <taxon>Prorocentrum</taxon>
    </lineage>
</organism>
<dbReference type="Proteomes" id="UP001189429">
    <property type="component" value="Unassembled WGS sequence"/>
</dbReference>
<protein>
    <submittedName>
        <fullName evidence="2">Uncharacterized protein</fullName>
    </submittedName>
</protein>
<comment type="caution">
    <text evidence="2">The sequence shown here is derived from an EMBL/GenBank/DDBJ whole genome shotgun (WGS) entry which is preliminary data.</text>
</comment>
<sequence length="163" mass="17425">IRGSTFGLFRHMFKRALSGGRQRVPWRHGRGPREIRRRGVGAEGELGLSQVLERPSCVLSRSSAGGGEPLRSGRQPSAEIGPDPMRPGKRTAQNPWWTCWLPTTAPAASPEWWRSGEALVGSSSSPLGGGPVDFATGDANIKQGKCSSNIVSLSLSLLLILAL</sequence>
<feature type="region of interest" description="Disordered" evidence="1">
    <location>
        <begin position="58"/>
        <end position="93"/>
    </location>
</feature>
<reference evidence="2" key="1">
    <citation type="submission" date="2023-10" db="EMBL/GenBank/DDBJ databases">
        <authorList>
            <person name="Chen Y."/>
            <person name="Shah S."/>
            <person name="Dougan E. K."/>
            <person name="Thang M."/>
            <person name="Chan C."/>
        </authorList>
    </citation>
    <scope>NUCLEOTIDE SEQUENCE [LARGE SCALE GENOMIC DNA]</scope>
</reference>
<gene>
    <name evidence="2" type="ORF">PCOR1329_LOCUS49344</name>
</gene>
<keyword evidence="3" id="KW-1185">Reference proteome</keyword>
<feature type="non-terminal residue" evidence="2">
    <location>
        <position position="1"/>
    </location>
</feature>
<evidence type="ECO:0000313" key="2">
    <source>
        <dbReference type="EMBL" id="CAK0860344.1"/>
    </source>
</evidence>
<accession>A0ABN9UKT3</accession>
<evidence type="ECO:0000313" key="3">
    <source>
        <dbReference type="Proteomes" id="UP001189429"/>
    </source>
</evidence>
<name>A0ABN9UKT3_9DINO</name>
<evidence type="ECO:0000256" key="1">
    <source>
        <dbReference type="SAM" id="MobiDB-lite"/>
    </source>
</evidence>